<sequence length="192" mass="22696">MEEKRETKEREFGDENMYTVLFTAGTALLMVGLKRAVMMFFIEQWRFWVFLVLNLVLLAIFFTSMHNPDVQNQEQEGDGDNKRKIKKCGHGGEVNEENEEDKECGYFSCDEQVDEAESNGKNNKLRGGKWNENENEEEAEEEEEELEPPSPRLSKEELNERVEAFIATFRKHLVLDARKGRELHYNYSRYYY</sequence>
<gene>
    <name evidence="1" type="ORF">OWV82_021054</name>
</gene>
<evidence type="ECO:0000313" key="2">
    <source>
        <dbReference type="Proteomes" id="UP001164539"/>
    </source>
</evidence>
<comment type="caution">
    <text evidence="1">The sequence shown here is derived from an EMBL/GenBank/DDBJ whole genome shotgun (WGS) entry which is preliminary data.</text>
</comment>
<keyword evidence="2" id="KW-1185">Reference proteome</keyword>
<evidence type="ECO:0000313" key="1">
    <source>
        <dbReference type="EMBL" id="KAJ4707548.1"/>
    </source>
</evidence>
<dbReference type="Proteomes" id="UP001164539">
    <property type="component" value="Chromosome 11"/>
</dbReference>
<organism evidence="1 2">
    <name type="scientific">Melia azedarach</name>
    <name type="common">Chinaberry tree</name>
    <dbReference type="NCBI Taxonomy" id="155640"/>
    <lineage>
        <taxon>Eukaryota</taxon>
        <taxon>Viridiplantae</taxon>
        <taxon>Streptophyta</taxon>
        <taxon>Embryophyta</taxon>
        <taxon>Tracheophyta</taxon>
        <taxon>Spermatophyta</taxon>
        <taxon>Magnoliopsida</taxon>
        <taxon>eudicotyledons</taxon>
        <taxon>Gunneridae</taxon>
        <taxon>Pentapetalae</taxon>
        <taxon>rosids</taxon>
        <taxon>malvids</taxon>
        <taxon>Sapindales</taxon>
        <taxon>Meliaceae</taxon>
        <taxon>Melia</taxon>
    </lineage>
</organism>
<name>A0ACC1X8T2_MELAZ</name>
<accession>A0ACC1X8T2</accession>
<dbReference type="EMBL" id="CM051404">
    <property type="protein sequence ID" value="KAJ4707548.1"/>
    <property type="molecule type" value="Genomic_DNA"/>
</dbReference>
<proteinExistence type="predicted"/>
<protein>
    <submittedName>
        <fullName evidence="1">ABC transporter F family member 4</fullName>
    </submittedName>
</protein>
<reference evidence="1 2" key="1">
    <citation type="journal article" date="2023" name="Science">
        <title>Complex scaffold remodeling in plant triterpene biosynthesis.</title>
        <authorList>
            <person name="De La Pena R."/>
            <person name="Hodgson H."/>
            <person name="Liu J.C."/>
            <person name="Stephenson M.J."/>
            <person name="Martin A.C."/>
            <person name="Owen C."/>
            <person name="Harkess A."/>
            <person name="Leebens-Mack J."/>
            <person name="Jimenez L.E."/>
            <person name="Osbourn A."/>
            <person name="Sattely E.S."/>
        </authorList>
    </citation>
    <scope>NUCLEOTIDE SEQUENCE [LARGE SCALE GENOMIC DNA]</scope>
    <source>
        <strain evidence="2">cv. JPN11</strain>
        <tissue evidence="1">Leaf</tissue>
    </source>
</reference>